<dbReference type="Pfam" id="PF04892">
    <property type="entry name" value="VanZ"/>
    <property type="match status" value="1"/>
</dbReference>
<dbReference type="AlphaFoldDB" id="A0A975IPU0"/>
<dbReference type="EMBL" id="CP071696">
    <property type="protein sequence ID" value="QTX05644.1"/>
    <property type="molecule type" value="Genomic_DNA"/>
</dbReference>
<feature type="transmembrane region" description="Helical" evidence="1">
    <location>
        <begin position="6"/>
        <end position="29"/>
    </location>
</feature>
<evidence type="ECO:0000259" key="2">
    <source>
        <dbReference type="Pfam" id="PF04892"/>
    </source>
</evidence>
<feature type="transmembrane region" description="Helical" evidence="1">
    <location>
        <begin position="41"/>
        <end position="64"/>
    </location>
</feature>
<dbReference type="PANTHER" id="PTHR36834">
    <property type="entry name" value="MEMBRANE PROTEIN-RELATED"/>
    <property type="match status" value="1"/>
</dbReference>
<dbReference type="RefSeq" id="WP_210900823.1">
    <property type="nucleotide sequence ID" value="NZ_CP071696.1"/>
</dbReference>
<evidence type="ECO:0000313" key="3">
    <source>
        <dbReference type="EMBL" id="QTX05644.1"/>
    </source>
</evidence>
<feature type="domain" description="VanZ-like" evidence="2">
    <location>
        <begin position="50"/>
        <end position="163"/>
    </location>
</feature>
<keyword evidence="4" id="KW-1185">Reference proteome</keyword>
<gene>
    <name evidence="3" type="ORF">G127AT_05410</name>
</gene>
<sequence>MLRGGVWFSPIPVAVAAAVFALALVAVTLIRPERRRAWARWMLGASLAGVLAVTMLGGSGGSGIPNLTPGDTIVPQLTNPDYPLGRFNVIGNLAVFVPIGWLVALLAAPRLTAGSRVLVGAAAGTLLSIAIEITQGLTGRVADIDDVILNGVGALAGAVVAVALSALRRGARGDAAVVGE</sequence>
<name>A0A975IPU0_9MICO</name>
<feature type="transmembrane region" description="Helical" evidence="1">
    <location>
        <begin position="84"/>
        <end position="105"/>
    </location>
</feature>
<keyword evidence="1" id="KW-0812">Transmembrane</keyword>
<evidence type="ECO:0000313" key="4">
    <source>
        <dbReference type="Proteomes" id="UP000671914"/>
    </source>
</evidence>
<dbReference type="KEGG" id="aarc:G127AT_05410"/>
<feature type="transmembrane region" description="Helical" evidence="1">
    <location>
        <begin position="147"/>
        <end position="167"/>
    </location>
</feature>
<keyword evidence="1" id="KW-0472">Membrane</keyword>
<organism evidence="3 4">
    <name type="scientific">Agromyces archimandritae</name>
    <dbReference type="NCBI Taxonomy" id="2781962"/>
    <lineage>
        <taxon>Bacteria</taxon>
        <taxon>Bacillati</taxon>
        <taxon>Actinomycetota</taxon>
        <taxon>Actinomycetes</taxon>
        <taxon>Micrococcales</taxon>
        <taxon>Microbacteriaceae</taxon>
        <taxon>Agromyces</taxon>
    </lineage>
</organism>
<protein>
    <submittedName>
        <fullName evidence="3">VanZ family protein</fullName>
    </submittedName>
</protein>
<reference evidence="3" key="1">
    <citation type="submission" date="2021-03" db="EMBL/GenBank/DDBJ databases">
        <title>Agromyces archimandritus sp. nov., isolated from the cockroach Archimandrita tessellata.</title>
        <authorList>
            <person name="Guzman J."/>
            <person name="Ortuzar M."/>
            <person name="Poehlein A."/>
            <person name="Daniel R."/>
            <person name="Trujillo M."/>
            <person name="Vilcinskas A."/>
        </authorList>
    </citation>
    <scope>NUCLEOTIDE SEQUENCE</scope>
    <source>
        <strain evidence="3">G127AT</strain>
    </source>
</reference>
<keyword evidence="1" id="KW-1133">Transmembrane helix</keyword>
<dbReference type="Proteomes" id="UP000671914">
    <property type="component" value="Chromosome"/>
</dbReference>
<dbReference type="PANTHER" id="PTHR36834:SF1">
    <property type="entry name" value="INTEGRAL MEMBRANE PROTEIN"/>
    <property type="match status" value="1"/>
</dbReference>
<dbReference type="InterPro" id="IPR053150">
    <property type="entry name" value="Teicoplanin_resist-assoc"/>
</dbReference>
<accession>A0A975IPU0</accession>
<dbReference type="InterPro" id="IPR006976">
    <property type="entry name" value="VanZ-like"/>
</dbReference>
<evidence type="ECO:0000256" key="1">
    <source>
        <dbReference type="SAM" id="Phobius"/>
    </source>
</evidence>
<proteinExistence type="predicted"/>
<feature type="transmembrane region" description="Helical" evidence="1">
    <location>
        <begin position="117"/>
        <end position="135"/>
    </location>
</feature>